<evidence type="ECO:0000313" key="5">
    <source>
        <dbReference type="Proteomes" id="UP001165363"/>
    </source>
</evidence>
<dbReference type="InterPro" id="IPR023198">
    <property type="entry name" value="PGP-like_dom2"/>
</dbReference>
<keyword evidence="5" id="KW-1185">Reference proteome</keyword>
<dbReference type="InterPro" id="IPR023214">
    <property type="entry name" value="HAD_sf"/>
</dbReference>
<dbReference type="Gene3D" id="1.10.150.240">
    <property type="entry name" value="Putative phosphatase, domain 2"/>
    <property type="match status" value="1"/>
</dbReference>
<comment type="caution">
    <text evidence="4">The sequence shown here is derived from an EMBL/GenBank/DDBJ whole genome shotgun (WGS) entry which is preliminary data.</text>
</comment>
<dbReference type="NCBIfam" id="TIGR01493">
    <property type="entry name" value="HAD-SF-IA-v2"/>
    <property type="match status" value="1"/>
</dbReference>
<evidence type="ECO:0000256" key="3">
    <source>
        <dbReference type="RuleBase" id="RU368077"/>
    </source>
</evidence>
<dbReference type="InterPro" id="IPR006311">
    <property type="entry name" value="TAT_signal"/>
</dbReference>
<evidence type="ECO:0000256" key="2">
    <source>
        <dbReference type="ARBA" id="ARBA00022801"/>
    </source>
</evidence>
<evidence type="ECO:0000256" key="1">
    <source>
        <dbReference type="ARBA" id="ARBA00008106"/>
    </source>
</evidence>
<dbReference type="PANTHER" id="PTHR43316:SF3">
    <property type="entry name" value="HALOACID DEHALOGENASE, TYPE II (AFU_ORTHOLOGUE AFUA_2G07750)-RELATED"/>
    <property type="match status" value="1"/>
</dbReference>
<gene>
    <name evidence="4" type="ORF">LZ536_03825</name>
</gene>
<dbReference type="PROSITE" id="PS51318">
    <property type="entry name" value="TAT"/>
    <property type="match status" value="1"/>
</dbReference>
<dbReference type="InterPro" id="IPR051540">
    <property type="entry name" value="S-2-haloacid_dehalogenase"/>
</dbReference>
<dbReference type="InterPro" id="IPR036412">
    <property type="entry name" value="HAD-like_sf"/>
</dbReference>
<reference evidence="4" key="1">
    <citation type="submission" date="2022-05" db="EMBL/GenBank/DDBJ databases">
        <authorList>
            <person name="Jo J.-H."/>
            <person name="Im W.-T."/>
        </authorList>
    </citation>
    <scope>NUCLEOTIDE SEQUENCE</scope>
    <source>
        <strain evidence="4">SE158</strain>
    </source>
</reference>
<dbReference type="SUPFAM" id="SSF56784">
    <property type="entry name" value="HAD-like"/>
    <property type="match status" value="1"/>
</dbReference>
<dbReference type="EMBL" id="JAMGBD010000001">
    <property type="protein sequence ID" value="MCL6683033.1"/>
    <property type="molecule type" value="Genomic_DNA"/>
</dbReference>
<dbReference type="RefSeq" id="WP_249846967.1">
    <property type="nucleotide sequence ID" value="NZ_JAMGBD010000001.1"/>
</dbReference>
<dbReference type="Gene3D" id="3.40.50.1000">
    <property type="entry name" value="HAD superfamily/HAD-like"/>
    <property type="match status" value="1"/>
</dbReference>
<sequence length="253" mass="26960">MSPEASRREMLALIAATTASAPLFAQTAPPIHAIAFDAFVLFNTDAIVARVREDLGDMASAVMAAASTKLFAYSWYYTSAGRYTPFEKLAADAFKSATRGLGLNPANMNIDRIVAGYGNLTVWPDIPDGLQTLRRHGIRLAVLSNLSERSLAASLRANGIDGQFENVLSTDRVQQYKPSPKAYAEAVRAFGVSKDKIGFAASAGWDASGATWFGFPTVWINRQGLAAEPVHAAPRLVAKGADGLLRLAGIQAA</sequence>
<comment type="catalytic activity">
    <reaction evidence="3">
        <text>an (S)-2-haloacid + H2O = a (2R)-2-hydroxycarboxylate + a halide anion + H(+)</text>
        <dbReference type="Rhea" id="RHEA:11192"/>
        <dbReference type="ChEBI" id="CHEBI:15377"/>
        <dbReference type="ChEBI" id="CHEBI:15378"/>
        <dbReference type="ChEBI" id="CHEBI:16042"/>
        <dbReference type="ChEBI" id="CHEBI:58314"/>
        <dbReference type="ChEBI" id="CHEBI:137405"/>
        <dbReference type="EC" id="3.8.1.2"/>
    </reaction>
</comment>
<dbReference type="Proteomes" id="UP001165363">
    <property type="component" value="Unassembled WGS sequence"/>
</dbReference>
<comment type="function">
    <text evidence="3">Catalyzes the hydrolytic dehalogenation of small (S)-2-haloalkanoic acids to yield the corresponding (R)-2-hydroxyalkanoic acids.</text>
</comment>
<accession>A0ABT0RK68</accession>
<comment type="similarity">
    <text evidence="1 3">Belongs to the HAD-like hydrolase superfamily. S-2-haloalkanoic acid dehalogenase family.</text>
</comment>
<name>A0ABT0RK68_9SPHN</name>
<dbReference type="EC" id="3.8.1.2" evidence="3"/>
<keyword evidence="2 3" id="KW-0378">Hydrolase</keyword>
<dbReference type="Pfam" id="PF00702">
    <property type="entry name" value="Hydrolase"/>
    <property type="match status" value="1"/>
</dbReference>
<protein>
    <recommendedName>
        <fullName evidence="3">(S)-2-haloacid dehalogenase</fullName>
        <ecNumber evidence="3">3.8.1.2</ecNumber>
    </recommendedName>
    <alternativeName>
        <fullName evidence="3">2-haloalkanoic acid dehalogenase</fullName>
    </alternativeName>
    <alternativeName>
        <fullName evidence="3">Halocarboxylic acid halidohydrolase</fullName>
    </alternativeName>
    <alternativeName>
        <fullName evidence="3">L-2-haloacid dehalogenase</fullName>
    </alternativeName>
</protein>
<proteinExistence type="inferred from homology"/>
<dbReference type="PANTHER" id="PTHR43316">
    <property type="entry name" value="HYDROLASE, HALOACID DELAHOGENASE-RELATED"/>
    <property type="match status" value="1"/>
</dbReference>
<dbReference type="NCBIfam" id="TIGR01428">
    <property type="entry name" value="HAD_type_II"/>
    <property type="match status" value="1"/>
</dbReference>
<dbReference type="InterPro" id="IPR006328">
    <property type="entry name" value="2-HAD"/>
</dbReference>
<dbReference type="InterPro" id="IPR006439">
    <property type="entry name" value="HAD-SF_hydro_IA"/>
</dbReference>
<evidence type="ECO:0000313" key="4">
    <source>
        <dbReference type="EMBL" id="MCL6683033.1"/>
    </source>
</evidence>
<organism evidence="4 5">
    <name type="scientific">Sphingomonas alba</name>
    <dbReference type="NCBI Taxonomy" id="2908208"/>
    <lineage>
        <taxon>Bacteria</taxon>
        <taxon>Pseudomonadati</taxon>
        <taxon>Pseudomonadota</taxon>
        <taxon>Alphaproteobacteria</taxon>
        <taxon>Sphingomonadales</taxon>
        <taxon>Sphingomonadaceae</taxon>
        <taxon>Sphingomonas</taxon>
    </lineage>
</organism>